<comment type="caution">
    <text evidence="1">The sequence shown here is derived from an EMBL/GenBank/DDBJ whole genome shotgun (WGS) entry which is preliminary data.</text>
</comment>
<evidence type="ECO:0000313" key="1">
    <source>
        <dbReference type="EMBL" id="KAJ8910911.1"/>
    </source>
</evidence>
<sequence>MITVNNQKGHKFLLEPATVEKYDLPSNEISIQPIIEIFHIEKNKELKMLPRLKENVWYPSHFEKMCVGLSMALLNHDVAATITHLIRSGKIRESHETTAWFLRILFKWFSIMSSTHASVALSHHNSNIYEETVAFLKEFIDIIQKIHVTSGDTGIVHWKPFSKRFASRYPNCFRFTGGISR</sequence>
<name>A0AAV8VA50_9CUCU</name>
<reference evidence="1 2" key="1">
    <citation type="journal article" date="2023" name="Insect Mol. Biol.">
        <title>Genome sequencing provides insights into the evolution of gene families encoding plant cell wall-degrading enzymes in longhorned beetles.</title>
        <authorList>
            <person name="Shin N.R."/>
            <person name="Okamura Y."/>
            <person name="Kirsch R."/>
            <person name="Pauchet Y."/>
        </authorList>
    </citation>
    <scope>NUCLEOTIDE SEQUENCE [LARGE SCALE GENOMIC DNA]</scope>
    <source>
        <strain evidence="1">EAD_L_NR</strain>
    </source>
</reference>
<dbReference type="EMBL" id="JANEYG010000234">
    <property type="protein sequence ID" value="KAJ8910911.1"/>
    <property type="molecule type" value="Genomic_DNA"/>
</dbReference>
<gene>
    <name evidence="1" type="ORF">NQ315_014245</name>
</gene>
<protein>
    <submittedName>
        <fullName evidence="1">Uncharacterized protein</fullName>
    </submittedName>
</protein>
<organism evidence="1 2">
    <name type="scientific">Exocentrus adspersus</name>
    <dbReference type="NCBI Taxonomy" id="1586481"/>
    <lineage>
        <taxon>Eukaryota</taxon>
        <taxon>Metazoa</taxon>
        <taxon>Ecdysozoa</taxon>
        <taxon>Arthropoda</taxon>
        <taxon>Hexapoda</taxon>
        <taxon>Insecta</taxon>
        <taxon>Pterygota</taxon>
        <taxon>Neoptera</taxon>
        <taxon>Endopterygota</taxon>
        <taxon>Coleoptera</taxon>
        <taxon>Polyphaga</taxon>
        <taxon>Cucujiformia</taxon>
        <taxon>Chrysomeloidea</taxon>
        <taxon>Cerambycidae</taxon>
        <taxon>Lamiinae</taxon>
        <taxon>Acanthocinini</taxon>
        <taxon>Exocentrus</taxon>
    </lineage>
</organism>
<evidence type="ECO:0000313" key="2">
    <source>
        <dbReference type="Proteomes" id="UP001159042"/>
    </source>
</evidence>
<dbReference type="AlphaFoldDB" id="A0AAV8VA50"/>
<proteinExistence type="predicted"/>
<dbReference type="Proteomes" id="UP001159042">
    <property type="component" value="Unassembled WGS sequence"/>
</dbReference>
<accession>A0AAV8VA50</accession>
<keyword evidence="2" id="KW-1185">Reference proteome</keyword>